<keyword evidence="1" id="KW-0456">Lyase</keyword>
<evidence type="ECO:0000313" key="1">
    <source>
        <dbReference type="EMBL" id="QBZ98746.1"/>
    </source>
</evidence>
<dbReference type="Pfam" id="PF04244">
    <property type="entry name" value="DPRP"/>
    <property type="match status" value="1"/>
</dbReference>
<dbReference type="GO" id="GO:0003914">
    <property type="term" value="F:DNA (6-4) photolyase activity"/>
    <property type="evidence" value="ECO:0007669"/>
    <property type="project" value="UniProtKB-EC"/>
</dbReference>
<dbReference type="Gene3D" id="3.40.50.620">
    <property type="entry name" value="HUPs"/>
    <property type="match status" value="1"/>
</dbReference>
<dbReference type="Gene3D" id="1.25.40.80">
    <property type="match status" value="1"/>
</dbReference>
<dbReference type="InterPro" id="IPR036134">
    <property type="entry name" value="Crypto/Photolyase_FAD-like_sf"/>
</dbReference>
<dbReference type="Proteomes" id="UP000296862">
    <property type="component" value="Chromosome"/>
</dbReference>
<dbReference type="EMBL" id="CP038810">
    <property type="protein sequence ID" value="QBZ98746.1"/>
    <property type="molecule type" value="Genomic_DNA"/>
</dbReference>
<reference evidence="1 2" key="1">
    <citation type="submission" date="2019-04" db="EMBL/GenBank/DDBJ databases">
        <title>Flavobacterium sp. GS03.</title>
        <authorList>
            <person name="Kim H."/>
        </authorList>
    </citation>
    <scope>NUCLEOTIDE SEQUENCE [LARGE SCALE GENOMIC DNA]</scope>
    <source>
        <strain evidence="1 2">GS03</strain>
    </source>
</reference>
<proteinExistence type="predicted"/>
<organism evidence="1 2">
    <name type="scientific">Flavobacterium sangjuense</name>
    <dbReference type="NCBI Taxonomy" id="2518177"/>
    <lineage>
        <taxon>Bacteria</taxon>
        <taxon>Pseudomonadati</taxon>
        <taxon>Bacteroidota</taxon>
        <taxon>Flavobacteriia</taxon>
        <taxon>Flavobacteriales</taxon>
        <taxon>Flavobacteriaceae</taxon>
        <taxon>Flavobacterium</taxon>
    </lineage>
</organism>
<name>A0A4P7PVE2_9FLAO</name>
<dbReference type="Gene3D" id="1.10.579.10">
    <property type="entry name" value="DNA Cyclobutane Dipyrimidine Photolyase, subunit A, domain 3"/>
    <property type="match status" value="1"/>
</dbReference>
<dbReference type="AlphaFoldDB" id="A0A4P7PVE2"/>
<dbReference type="Gene3D" id="1.10.10.1710">
    <property type="entry name" value="Deoxyribodipyrimidine photolyase-related"/>
    <property type="match status" value="1"/>
</dbReference>
<dbReference type="InterPro" id="IPR052551">
    <property type="entry name" value="UV-DNA_repair_photolyase"/>
</dbReference>
<evidence type="ECO:0000313" key="2">
    <source>
        <dbReference type="Proteomes" id="UP000296862"/>
    </source>
</evidence>
<keyword evidence="2" id="KW-1185">Reference proteome</keyword>
<dbReference type="PANTHER" id="PTHR38657:SF1">
    <property type="entry name" value="SLR1343 PROTEIN"/>
    <property type="match status" value="1"/>
</dbReference>
<dbReference type="KEGG" id="fsn:GS03_02257"/>
<dbReference type="EC" id="4.1.99.13" evidence="1"/>
<dbReference type="SUPFAM" id="SSF48173">
    <property type="entry name" value="Cryptochrome/photolyase FAD-binding domain"/>
    <property type="match status" value="1"/>
</dbReference>
<dbReference type="InterPro" id="IPR014729">
    <property type="entry name" value="Rossmann-like_a/b/a_fold"/>
</dbReference>
<dbReference type="PANTHER" id="PTHR38657">
    <property type="entry name" value="SLR1343 PROTEIN"/>
    <property type="match status" value="1"/>
</dbReference>
<accession>A0A4P7PVE2</accession>
<sequence>MINAEAIEMKNSAILRLILGDQLNINHSWFKTVDDTVTYVMMEVRTETDYVHHHIQKVVGFFSAMRSFAAELQSKKHSVIYIHLNDATNLQSFEKNLNAILSQGNYTQFEYQLPDEYRLDGLLKSYCNQLSIPYSVYDTEHFFSTREELGDFFEGKKMYLMESFYRNMRKKHNMLMEGDKPTAGQWNYDGDNRKKLPANHKPTAPLVFNNEVTQIVSELKSTAISTIGTIDENNFVWPINSEQSLALLDFFVAECLPLFGSYQDSMVPNEWSLYHSRLSFSMNVKMISPKEVTDRAIQEWEKRKDEIDYNQLEGFVRQIIGWREYMRGIYWLKMPEFASLNFLNHTEKLPNWFWTGKTKMNCLKDAITQSLDYAYAHHIQRLMITGNFALLAGVHPDEVDAWYLGIYIDAIEWVEITNTRGMSQFADGGIVGTKPYVSSASYIDKMSHYCGSCFYKKALKTGEKACPFNSLYWNFYDKHEDKLSKNPRIGMMYNVWRQMKPEDKSALLEQADYYLKNINAL</sequence>
<dbReference type="InterPro" id="IPR007357">
    <property type="entry name" value="PhrB-like"/>
</dbReference>
<gene>
    <name evidence="1" type="primary">phrB</name>
    <name evidence="1" type="ORF">GS03_02257</name>
</gene>
<protein>
    <submittedName>
        <fullName evidence="1">(6-4) photolyase</fullName>
        <ecNumber evidence="1">4.1.99.13</ecNumber>
    </submittedName>
</protein>